<dbReference type="EMBL" id="JTDY01003934">
    <property type="protein sequence ID" value="KOB68814.1"/>
    <property type="molecule type" value="Genomic_DNA"/>
</dbReference>
<dbReference type="Gene3D" id="3.40.50.10190">
    <property type="entry name" value="BRCT domain"/>
    <property type="match status" value="2"/>
</dbReference>
<name>A0A0L7L0L2_OPEBR</name>
<organism evidence="1 2">
    <name type="scientific">Operophtera brumata</name>
    <name type="common">Winter moth</name>
    <name type="synonym">Phalaena brumata</name>
    <dbReference type="NCBI Taxonomy" id="104452"/>
    <lineage>
        <taxon>Eukaryota</taxon>
        <taxon>Metazoa</taxon>
        <taxon>Ecdysozoa</taxon>
        <taxon>Arthropoda</taxon>
        <taxon>Hexapoda</taxon>
        <taxon>Insecta</taxon>
        <taxon>Pterygota</taxon>
        <taxon>Neoptera</taxon>
        <taxon>Endopterygota</taxon>
        <taxon>Lepidoptera</taxon>
        <taxon>Glossata</taxon>
        <taxon>Ditrysia</taxon>
        <taxon>Geometroidea</taxon>
        <taxon>Geometridae</taxon>
        <taxon>Larentiinae</taxon>
        <taxon>Operophtera</taxon>
    </lineage>
</organism>
<comment type="caution">
    <text evidence="1">The sequence shown here is derived from an EMBL/GenBank/DDBJ whole genome shotgun (WGS) entry which is preliminary data.</text>
</comment>
<keyword evidence="1" id="KW-0413">Isomerase</keyword>
<dbReference type="AlphaFoldDB" id="A0A0L7L0L2"/>
<dbReference type="InterPro" id="IPR036420">
    <property type="entry name" value="BRCT_dom_sf"/>
</dbReference>
<dbReference type="STRING" id="104452.A0A0L7L0L2"/>
<protein>
    <submittedName>
        <fullName evidence="1">DNA topoisomerase 2-binding protein 1</fullName>
    </submittedName>
</protein>
<accession>A0A0L7L0L2</accession>
<dbReference type="Proteomes" id="UP000037510">
    <property type="component" value="Unassembled WGS sequence"/>
</dbReference>
<reference evidence="1 2" key="1">
    <citation type="journal article" date="2015" name="Genome Biol. Evol.">
        <title>The genome of winter moth (Operophtera brumata) provides a genomic perspective on sexual dimorphism and phenology.</title>
        <authorList>
            <person name="Derks M.F."/>
            <person name="Smit S."/>
            <person name="Salis L."/>
            <person name="Schijlen E."/>
            <person name="Bossers A."/>
            <person name="Mateman C."/>
            <person name="Pijl A.S."/>
            <person name="de Ridder D."/>
            <person name="Groenen M.A."/>
            <person name="Visser M.E."/>
            <person name="Megens H.J."/>
        </authorList>
    </citation>
    <scope>NUCLEOTIDE SEQUENCE [LARGE SCALE GENOMIC DNA]</scope>
    <source>
        <strain evidence="1">WM2013NL</strain>
        <tissue evidence="1">Head and thorax</tissue>
    </source>
</reference>
<proteinExistence type="predicted"/>
<evidence type="ECO:0000313" key="1">
    <source>
        <dbReference type="EMBL" id="KOB68814.1"/>
    </source>
</evidence>
<evidence type="ECO:0000313" key="2">
    <source>
        <dbReference type="Proteomes" id="UP000037510"/>
    </source>
</evidence>
<dbReference type="GO" id="GO:0016853">
    <property type="term" value="F:isomerase activity"/>
    <property type="evidence" value="ECO:0007669"/>
    <property type="project" value="UniProtKB-KW"/>
</dbReference>
<gene>
    <name evidence="1" type="ORF">OBRU01_17593</name>
</gene>
<keyword evidence="2" id="KW-1185">Reference proteome</keyword>
<sequence length="140" mass="14798">MGRHDPQVTESESVQIKRFMLSSNVDVSITYNLHTRTSVGVVYLGGSVSETAEVDPAATHLLCAAPGRSEKMLGSVAAGRIPGWCVSETAEVDPAATHLLCAAPGRSEKMLGPVQAGRWVPHPAYVARSRANGNFLPVTS</sequence>